<dbReference type="Proteomes" id="UP000298213">
    <property type="component" value="Unassembled WGS sequence"/>
</dbReference>
<evidence type="ECO:0000313" key="4">
    <source>
        <dbReference type="Proteomes" id="UP000298213"/>
    </source>
</evidence>
<dbReference type="PANTHER" id="PTHR30383">
    <property type="entry name" value="THIOESTERASE 1/PROTEASE 1/LYSOPHOSPHOLIPASE L1"/>
    <property type="match status" value="1"/>
</dbReference>
<feature type="signal peptide" evidence="1">
    <location>
        <begin position="1"/>
        <end position="30"/>
    </location>
</feature>
<dbReference type="Gene3D" id="3.40.50.1110">
    <property type="entry name" value="SGNH hydrolase"/>
    <property type="match status" value="1"/>
</dbReference>
<protein>
    <submittedName>
        <fullName evidence="3">GDSL family lipase</fullName>
    </submittedName>
</protein>
<dbReference type="AlphaFoldDB" id="A0A4Y8ZYV3"/>
<dbReference type="SUPFAM" id="SSF52266">
    <property type="entry name" value="SGNH hydrolase"/>
    <property type="match status" value="1"/>
</dbReference>
<sequence length="251" mass="27401">MIDRRLFVRNALAAPLAAGALAGSAASAGAETWEEKWARTLREDFAMLGRYRAENEALIASKAPVDIVFLGDSITEGWRDKRPGFFVAGRIGRGIGGQTTSQMVLRMMADVVALRPKAVHIMAGTNDVAGNTGPMTRGMTQDNVRAMVAIARQFGIRPILASIPPAASFPWRPGLETRAPIRTLNAWLRDYARAERLIYIDYHRVLATADEAMRPGLAYDGVHPTEAGYDAMASVAEPVLRTILPARKIRM</sequence>
<evidence type="ECO:0000256" key="1">
    <source>
        <dbReference type="SAM" id="SignalP"/>
    </source>
</evidence>
<reference evidence="3 4" key="1">
    <citation type="submission" date="2019-03" db="EMBL/GenBank/DDBJ databases">
        <title>Genome sequence of Sphingomonas sp. 17J27-24.</title>
        <authorList>
            <person name="Kim M."/>
            <person name="Maeng S."/>
            <person name="Sathiyaraj S."/>
        </authorList>
    </citation>
    <scope>NUCLEOTIDE SEQUENCE [LARGE SCALE GENOMIC DNA]</scope>
    <source>
        <strain evidence="3 4">17J27-24</strain>
    </source>
</reference>
<dbReference type="PANTHER" id="PTHR30383:SF5">
    <property type="entry name" value="SGNH HYDROLASE-TYPE ESTERASE DOMAIN-CONTAINING PROTEIN"/>
    <property type="match status" value="1"/>
</dbReference>
<keyword evidence="4" id="KW-1185">Reference proteome</keyword>
<name>A0A4Y8ZYV3_9SPHN</name>
<feature type="chain" id="PRO_5021506491" evidence="1">
    <location>
        <begin position="31"/>
        <end position="251"/>
    </location>
</feature>
<dbReference type="InterPro" id="IPR051532">
    <property type="entry name" value="Ester_Hydrolysis_Enzymes"/>
</dbReference>
<dbReference type="EMBL" id="SPDV01000003">
    <property type="protein sequence ID" value="TFI59856.1"/>
    <property type="molecule type" value="Genomic_DNA"/>
</dbReference>
<dbReference type="Pfam" id="PF13472">
    <property type="entry name" value="Lipase_GDSL_2"/>
    <property type="match status" value="1"/>
</dbReference>
<evidence type="ECO:0000259" key="2">
    <source>
        <dbReference type="Pfam" id="PF13472"/>
    </source>
</evidence>
<dbReference type="InterPro" id="IPR036514">
    <property type="entry name" value="SGNH_hydro_sf"/>
</dbReference>
<organism evidence="3 4">
    <name type="scientific">Sphingomonas parva</name>
    <dbReference type="NCBI Taxonomy" id="2555898"/>
    <lineage>
        <taxon>Bacteria</taxon>
        <taxon>Pseudomonadati</taxon>
        <taxon>Pseudomonadota</taxon>
        <taxon>Alphaproteobacteria</taxon>
        <taxon>Sphingomonadales</taxon>
        <taxon>Sphingomonadaceae</taxon>
        <taxon>Sphingomonas</taxon>
    </lineage>
</organism>
<dbReference type="GO" id="GO:0004622">
    <property type="term" value="F:phosphatidylcholine lysophospholipase activity"/>
    <property type="evidence" value="ECO:0007669"/>
    <property type="project" value="TreeGrafter"/>
</dbReference>
<dbReference type="OrthoDB" id="9794725at2"/>
<feature type="domain" description="SGNH hydrolase-type esterase" evidence="2">
    <location>
        <begin position="69"/>
        <end position="231"/>
    </location>
</feature>
<dbReference type="InterPro" id="IPR006311">
    <property type="entry name" value="TAT_signal"/>
</dbReference>
<dbReference type="PROSITE" id="PS51318">
    <property type="entry name" value="TAT"/>
    <property type="match status" value="1"/>
</dbReference>
<comment type="caution">
    <text evidence="3">The sequence shown here is derived from an EMBL/GenBank/DDBJ whole genome shotgun (WGS) entry which is preliminary data.</text>
</comment>
<keyword evidence="1" id="KW-0732">Signal</keyword>
<dbReference type="InterPro" id="IPR013830">
    <property type="entry name" value="SGNH_hydro"/>
</dbReference>
<evidence type="ECO:0000313" key="3">
    <source>
        <dbReference type="EMBL" id="TFI59856.1"/>
    </source>
</evidence>
<gene>
    <name evidence="3" type="ORF">E2493_03235</name>
</gene>
<proteinExistence type="predicted"/>
<dbReference type="RefSeq" id="WP_135083643.1">
    <property type="nucleotide sequence ID" value="NZ_SPDV01000003.1"/>
</dbReference>
<accession>A0A4Y8ZYV3</accession>